<dbReference type="HAMAP" id="MF_01628">
    <property type="entry name" value="Thymid_phosp"/>
    <property type="match status" value="1"/>
</dbReference>
<dbReference type="RefSeq" id="WP_116689044.1">
    <property type="nucleotide sequence ID" value="NZ_CAWNYD010000015.1"/>
</dbReference>
<dbReference type="InterPro" id="IPR013465">
    <property type="entry name" value="Thymidine_Pase"/>
</dbReference>
<dbReference type="InterPro" id="IPR017872">
    <property type="entry name" value="Pyrmidine_PPase_CS"/>
</dbReference>
<evidence type="ECO:0000313" key="10">
    <source>
        <dbReference type="Proteomes" id="UP000244906"/>
    </source>
</evidence>
<evidence type="ECO:0000313" key="9">
    <source>
        <dbReference type="EMBL" id="PVZ63526.1"/>
    </source>
</evidence>
<dbReference type="Pfam" id="PF00591">
    <property type="entry name" value="Glycos_transf_3"/>
    <property type="match status" value="1"/>
</dbReference>
<evidence type="ECO:0000256" key="1">
    <source>
        <dbReference type="ARBA" id="ARBA00006915"/>
    </source>
</evidence>
<dbReference type="NCBIfam" id="TIGR02644">
    <property type="entry name" value="Y_phosphoryl"/>
    <property type="match status" value="1"/>
</dbReference>
<comment type="function">
    <text evidence="7">The enzymes which catalyze the reversible phosphorolysis of pyrimidine nucleosides are involved in the degradation of these compounds and in their utilization as carbon and energy sources, or in the rescue of pyrimidine bases for nucleotide synthesis.</text>
</comment>
<dbReference type="InterPro" id="IPR036320">
    <property type="entry name" value="Glycosyl_Trfase_fam3_N_dom_sf"/>
</dbReference>
<dbReference type="InterPro" id="IPR018090">
    <property type="entry name" value="Pyrmidine_PPas_bac/euk"/>
</dbReference>
<evidence type="ECO:0000259" key="8">
    <source>
        <dbReference type="SMART" id="SM00941"/>
    </source>
</evidence>
<dbReference type="Pfam" id="PF02885">
    <property type="entry name" value="Glycos_trans_3N"/>
    <property type="match status" value="1"/>
</dbReference>
<dbReference type="Gene3D" id="1.20.970.10">
    <property type="entry name" value="Transferase, Pyrimidine Nucleoside Phosphorylase, Chain C"/>
    <property type="match status" value="1"/>
</dbReference>
<dbReference type="InterPro" id="IPR000053">
    <property type="entry name" value="Thymidine/pyrmidine_PPase"/>
</dbReference>
<dbReference type="Gene3D" id="3.90.1170.30">
    <property type="entry name" value="Pyrimidine nucleoside phosphorylase-like, C-terminal domain"/>
    <property type="match status" value="1"/>
</dbReference>
<dbReference type="UniPathway" id="UPA00578">
    <property type="reaction ID" value="UER00638"/>
</dbReference>
<comment type="catalytic activity">
    <reaction evidence="6 7">
        <text>thymidine + phosphate = 2-deoxy-alpha-D-ribose 1-phosphate + thymine</text>
        <dbReference type="Rhea" id="RHEA:16037"/>
        <dbReference type="ChEBI" id="CHEBI:17748"/>
        <dbReference type="ChEBI" id="CHEBI:17821"/>
        <dbReference type="ChEBI" id="CHEBI:43474"/>
        <dbReference type="ChEBI" id="CHEBI:57259"/>
        <dbReference type="EC" id="2.4.2.4"/>
    </reaction>
</comment>
<dbReference type="EC" id="2.4.2.4" evidence="3 7"/>
<dbReference type="GO" id="GO:0046104">
    <property type="term" value="P:thymidine metabolic process"/>
    <property type="evidence" value="ECO:0007669"/>
    <property type="project" value="UniProtKB-UniRule"/>
</dbReference>
<name>A0A2V1GQ99_9GAMM</name>
<dbReference type="InterPro" id="IPR013102">
    <property type="entry name" value="PYNP_C"/>
</dbReference>
<gene>
    <name evidence="7 9" type="primary">deoA</name>
    <name evidence="9" type="ORF">DC094_20805</name>
</gene>
<proteinExistence type="inferred from homology"/>
<dbReference type="GO" id="GO:0005829">
    <property type="term" value="C:cytosol"/>
    <property type="evidence" value="ECO:0007669"/>
    <property type="project" value="TreeGrafter"/>
</dbReference>
<dbReference type="PIRSF" id="PIRSF000478">
    <property type="entry name" value="TP_PyNP"/>
    <property type="match status" value="1"/>
</dbReference>
<dbReference type="GO" id="GO:0009032">
    <property type="term" value="F:thymidine phosphorylase activity"/>
    <property type="evidence" value="ECO:0007669"/>
    <property type="project" value="UniProtKB-UniRule"/>
</dbReference>
<dbReference type="InterPro" id="IPR035902">
    <property type="entry name" value="Nuc_phospho_transferase"/>
</dbReference>
<evidence type="ECO:0000256" key="6">
    <source>
        <dbReference type="ARBA" id="ARBA00048550"/>
    </source>
</evidence>
<dbReference type="Pfam" id="PF07831">
    <property type="entry name" value="PYNP_C"/>
    <property type="match status" value="1"/>
</dbReference>
<reference evidence="9 10" key="1">
    <citation type="submission" date="2018-04" db="EMBL/GenBank/DDBJ databases">
        <title>Thalassorhabdus spongiae gen. nov., sp. nov., isolated from a marine sponge in South-West Iceland.</title>
        <authorList>
            <person name="Knobloch S."/>
            <person name="Daussin A."/>
            <person name="Johannsson R."/>
            <person name="Marteinsson V.T."/>
        </authorList>
    </citation>
    <scope>NUCLEOTIDE SEQUENCE [LARGE SCALE GENOMIC DNA]</scope>
    <source>
        <strain evidence="9 10">Hp12</strain>
    </source>
</reference>
<keyword evidence="10" id="KW-1185">Reference proteome</keyword>
<comment type="pathway">
    <text evidence="7">Pyrimidine metabolism; dTMP biosynthesis via salvage pathway; dTMP from thymine: step 1/2.</text>
</comment>
<comment type="caution">
    <text evidence="9">The sequence shown here is derived from an EMBL/GenBank/DDBJ whole genome shotgun (WGS) entry which is preliminary data.</text>
</comment>
<dbReference type="Proteomes" id="UP000244906">
    <property type="component" value="Unassembled WGS sequence"/>
</dbReference>
<feature type="domain" description="Pyrimidine nucleoside phosphorylase C-terminal" evidence="8">
    <location>
        <begin position="350"/>
        <end position="424"/>
    </location>
</feature>
<dbReference type="PANTHER" id="PTHR10515:SF0">
    <property type="entry name" value="THYMIDINE PHOSPHORYLASE"/>
    <property type="match status" value="1"/>
</dbReference>
<evidence type="ECO:0000256" key="7">
    <source>
        <dbReference type="HAMAP-Rule" id="MF_01628"/>
    </source>
</evidence>
<keyword evidence="4 7" id="KW-0328">Glycosyltransferase</keyword>
<sequence length="443" mass="46996">MFLPQEIIRKKRDGHVLSKEEIDFFVKGIPSGEVTEAQVAAFAMATYFHGMEMGERVAFTEAMRDSGEVICWDDLNLAGPIVDKHSTGGVGDMVSLMLGPMVAACGGYVPMISGRGLGHTGGTLDKLESIPGYNVTPDNEVFRKVTKEVGVAIIGQTGNLAPADKIIYGVRDVTATVDSIDMITGSILSKKLAAGLGSLVMDVKTGSGAFMPTHEASEALARSIVAVANGAGTKTTALLTDMNEALGSSAGNAVEIRETVRYLKGEYRNERLHEVVMALCIEMLLSAELASSVDDARAKLNQALDSGKAAKVFGEMVHALGGPADFMDKPESYLPTAEIVAPVYAESEGFAVAMDTRQMGLSVVALGGGRIRPQDDVDHAVGLDQIIRLGEKATADKPLAMIHARSEAAWQEAAKTVRAAITLGSEKPEQRPVVYCTIRPEDV</sequence>
<dbReference type="NCBIfam" id="NF004490">
    <property type="entry name" value="PRK05820.1"/>
    <property type="match status" value="1"/>
</dbReference>
<dbReference type="FunFam" id="3.90.1170.30:FF:000001">
    <property type="entry name" value="Thymidine phosphorylase"/>
    <property type="match status" value="1"/>
</dbReference>
<comment type="similarity">
    <text evidence="1 7">Belongs to the thymidine/pyrimidine-nucleoside phosphorylase family.</text>
</comment>
<evidence type="ECO:0000256" key="2">
    <source>
        <dbReference type="ARBA" id="ARBA00011738"/>
    </source>
</evidence>
<protein>
    <recommendedName>
        <fullName evidence="3 7">Thymidine phosphorylase</fullName>
        <ecNumber evidence="3 7">2.4.2.4</ecNumber>
    </recommendedName>
    <alternativeName>
        <fullName evidence="7">TdRPase</fullName>
    </alternativeName>
</protein>
<comment type="subunit">
    <text evidence="2 7">Homodimer.</text>
</comment>
<organism evidence="9 10">
    <name type="scientific">Pelagibaculum spongiae</name>
    <dbReference type="NCBI Taxonomy" id="2080658"/>
    <lineage>
        <taxon>Bacteria</taxon>
        <taxon>Pseudomonadati</taxon>
        <taxon>Pseudomonadota</taxon>
        <taxon>Gammaproteobacteria</taxon>
        <taxon>Oceanospirillales</taxon>
        <taxon>Pelagibaculum</taxon>
    </lineage>
</organism>
<dbReference type="Gene3D" id="3.40.1030.10">
    <property type="entry name" value="Nucleoside phosphorylase/phosphoribosyltransferase catalytic domain"/>
    <property type="match status" value="1"/>
</dbReference>
<keyword evidence="5 7" id="KW-0808">Transferase</keyword>
<dbReference type="InterPro" id="IPR036566">
    <property type="entry name" value="PYNP-like_C_sf"/>
</dbReference>
<dbReference type="PANTHER" id="PTHR10515">
    <property type="entry name" value="THYMIDINE PHOSPHORYLASE"/>
    <property type="match status" value="1"/>
</dbReference>
<dbReference type="NCBIfam" id="TIGR02643">
    <property type="entry name" value="T_phosphoryl"/>
    <property type="match status" value="1"/>
</dbReference>
<dbReference type="EMBL" id="QDDL01000015">
    <property type="protein sequence ID" value="PVZ63526.1"/>
    <property type="molecule type" value="Genomic_DNA"/>
</dbReference>
<evidence type="ECO:0000256" key="3">
    <source>
        <dbReference type="ARBA" id="ARBA00011892"/>
    </source>
</evidence>
<dbReference type="GO" id="GO:0004645">
    <property type="term" value="F:1,4-alpha-oligoglucan phosphorylase activity"/>
    <property type="evidence" value="ECO:0007669"/>
    <property type="project" value="InterPro"/>
</dbReference>
<dbReference type="AlphaFoldDB" id="A0A2V1GQ99"/>
<dbReference type="OrthoDB" id="341217at2"/>
<dbReference type="SUPFAM" id="SSF47648">
    <property type="entry name" value="Nucleoside phosphorylase/phosphoribosyltransferase N-terminal domain"/>
    <property type="match status" value="1"/>
</dbReference>
<dbReference type="SUPFAM" id="SSF54680">
    <property type="entry name" value="Pyrimidine nucleoside phosphorylase C-terminal domain"/>
    <property type="match status" value="1"/>
</dbReference>
<evidence type="ECO:0000256" key="4">
    <source>
        <dbReference type="ARBA" id="ARBA00022676"/>
    </source>
</evidence>
<accession>A0A2V1GQ99</accession>
<dbReference type="PROSITE" id="PS00647">
    <property type="entry name" value="THYMID_PHOSPHORYLASE"/>
    <property type="match status" value="1"/>
</dbReference>
<evidence type="ECO:0000256" key="5">
    <source>
        <dbReference type="ARBA" id="ARBA00022679"/>
    </source>
</evidence>
<dbReference type="FunFam" id="3.40.1030.10:FF:000001">
    <property type="entry name" value="Thymidine phosphorylase"/>
    <property type="match status" value="1"/>
</dbReference>
<dbReference type="SUPFAM" id="SSF52418">
    <property type="entry name" value="Nucleoside phosphorylase/phosphoribosyltransferase catalytic domain"/>
    <property type="match status" value="1"/>
</dbReference>
<dbReference type="GO" id="GO:0006206">
    <property type="term" value="P:pyrimidine nucleobase metabolic process"/>
    <property type="evidence" value="ECO:0007669"/>
    <property type="project" value="InterPro"/>
</dbReference>
<dbReference type="SMART" id="SM00941">
    <property type="entry name" value="PYNP_C"/>
    <property type="match status" value="1"/>
</dbReference>
<dbReference type="InterPro" id="IPR017459">
    <property type="entry name" value="Glycosyl_Trfase_fam3_N_dom"/>
</dbReference>
<dbReference type="InterPro" id="IPR000312">
    <property type="entry name" value="Glycosyl_Trfase_fam3"/>
</dbReference>